<name>A0A4V2V087_9FIRM</name>
<feature type="transmembrane region" description="Helical" evidence="1">
    <location>
        <begin position="6"/>
        <end position="23"/>
    </location>
</feature>
<protein>
    <recommendedName>
        <fullName evidence="4">DUF5673 domain-containing protein</fullName>
    </recommendedName>
</protein>
<reference evidence="2 3" key="1">
    <citation type="submission" date="2019-03" db="EMBL/GenBank/DDBJ databases">
        <title>Genomic Encyclopedia of Type Strains, Phase IV (KMG-IV): sequencing the most valuable type-strain genomes for metagenomic binning, comparative biology and taxonomic classification.</title>
        <authorList>
            <person name="Goeker M."/>
        </authorList>
    </citation>
    <scope>NUCLEOTIDE SEQUENCE [LARGE SCALE GENOMIC DNA]</scope>
    <source>
        <strain evidence="2 3">DSM 24629</strain>
    </source>
</reference>
<proteinExistence type="predicted"/>
<sequence length="155" mass="18027">MQFWVGIILFIMGIFYFVLLLHFKKYIKSTGSLVELTKVEKQLVSVSIVVAFIFFIVQGIYFYYGEYGGWVFGFVAGIFMSSIYDSLVASVFSIEEDKVLLYGVIVSVKEIEIIKCRKNLFLDKYNIKIKLKNNGRKERVFIFENSYKNLVDKVS</sequence>
<keyword evidence="1" id="KW-0472">Membrane</keyword>
<evidence type="ECO:0000313" key="2">
    <source>
        <dbReference type="EMBL" id="TCT14633.1"/>
    </source>
</evidence>
<comment type="caution">
    <text evidence="2">The sequence shown here is derived from an EMBL/GenBank/DDBJ whole genome shotgun (WGS) entry which is preliminary data.</text>
</comment>
<keyword evidence="1" id="KW-0812">Transmembrane</keyword>
<evidence type="ECO:0008006" key="4">
    <source>
        <dbReference type="Google" id="ProtNLM"/>
    </source>
</evidence>
<keyword evidence="1" id="KW-1133">Transmembrane helix</keyword>
<feature type="transmembrane region" description="Helical" evidence="1">
    <location>
        <begin position="70"/>
        <end position="92"/>
    </location>
</feature>
<dbReference type="AlphaFoldDB" id="A0A4V2V087"/>
<dbReference type="Proteomes" id="UP000294902">
    <property type="component" value="Unassembled WGS sequence"/>
</dbReference>
<feature type="transmembrane region" description="Helical" evidence="1">
    <location>
        <begin position="43"/>
        <end position="64"/>
    </location>
</feature>
<evidence type="ECO:0000256" key="1">
    <source>
        <dbReference type="SAM" id="Phobius"/>
    </source>
</evidence>
<keyword evidence="3" id="KW-1185">Reference proteome</keyword>
<evidence type="ECO:0000313" key="3">
    <source>
        <dbReference type="Proteomes" id="UP000294902"/>
    </source>
</evidence>
<dbReference type="EMBL" id="SMAL01000005">
    <property type="protein sequence ID" value="TCT14633.1"/>
    <property type="molecule type" value="Genomic_DNA"/>
</dbReference>
<accession>A0A4V2V087</accession>
<organism evidence="2 3">
    <name type="scientific">Natranaerovirga pectinivora</name>
    <dbReference type="NCBI Taxonomy" id="682400"/>
    <lineage>
        <taxon>Bacteria</taxon>
        <taxon>Bacillati</taxon>
        <taxon>Bacillota</taxon>
        <taxon>Clostridia</taxon>
        <taxon>Lachnospirales</taxon>
        <taxon>Natranaerovirgaceae</taxon>
        <taxon>Natranaerovirga</taxon>
    </lineage>
</organism>
<dbReference type="RefSeq" id="WP_132252259.1">
    <property type="nucleotide sequence ID" value="NZ_SMAL01000005.1"/>
</dbReference>
<gene>
    <name evidence="2" type="ORF">EDC18_105114</name>
</gene>